<name>A0A5E6MCR8_9BACT</name>
<feature type="region of interest" description="Disordered" evidence="1">
    <location>
        <begin position="129"/>
        <end position="168"/>
    </location>
</feature>
<gene>
    <name evidence="2" type="ORF">MAMT_00956</name>
</gene>
<dbReference type="RefSeq" id="WP_142659858.1">
    <property type="nucleotide sequence ID" value="NZ_CABFVA020000040.1"/>
</dbReference>
<accession>A0A5E6MCR8</accession>
<evidence type="ECO:0000313" key="2">
    <source>
        <dbReference type="EMBL" id="VVM06070.1"/>
    </source>
</evidence>
<organism evidence="2 3">
    <name type="scientific">Methylacidimicrobium tartarophylax</name>
    <dbReference type="NCBI Taxonomy" id="1041768"/>
    <lineage>
        <taxon>Bacteria</taxon>
        <taxon>Pseudomonadati</taxon>
        <taxon>Verrucomicrobiota</taxon>
        <taxon>Methylacidimicrobium</taxon>
    </lineage>
</organism>
<protein>
    <submittedName>
        <fullName evidence="2">Uncharacterized protein</fullName>
    </submittedName>
</protein>
<dbReference type="OrthoDB" id="194210at2"/>
<evidence type="ECO:0000313" key="3">
    <source>
        <dbReference type="Proteomes" id="UP000334923"/>
    </source>
</evidence>
<keyword evidence="3" id="KW-1185">Reference proteome</keyword>
<proteinExistence type="predicted"/>
<reference evidence="2 3" key="1">
    <citation type="submission" date="2019-09" db="EMBL/GenBank/DDBJ databases">
        <authorList>
            <person name="Cremers G."/>
        </authorList>
    </citation>
    <scope>NUCLEOTIDE SEQUENCE [LARGE SCALE GENOMIC DNA]</scope>
    <source>
        <strain evidence="2">4A</strain>
    </source>
</reference>
<evidence type="ECO:0000256" key="1">
    <source>
        <dbReference type="SAM" id="MobiDB-lite"/>
    </source>
</evidence>
<dbReference type="EMBL" id="CABFVA020000040">
    <property type="protein sequence ID" value="VVM06070.1"/>
    <property type="molecule type" value="Genomic_DNA"/>
</dbReference>
<dbReference type="Proteomes" id="UP000334923">
    <property type="component" value="Unassembled WGS sequence"/>
</dbReference>
<sequence length="168" mass="19451">MGRREFVLAGWLIAGLLAGGVSLRAGDHAACAAEEPDHQRWVVKQKIIGLLELPDDRLLAELEKWPRFQEMKLEQKGRFLERIARMRAERIRAADREAERLGLTLSEDQRATFRRQYWQRREEMARQLWKETEGQRKSLREKLEKELKAQFASKDSRGGSDSGAGTHP</sequence>
<dbReference type="AlphaFoldDB" id="A0A5E6MCR8"/>
<feature type="compositionally biased region" description="Basic and acidic residues" evidence="1">
    <location>
        <begin position="129"/>
        <end position="158"/>
    </location>
</feature>